<accession>A0A0F9W197</accession>
<reference evidence="6" key="1">
    <citation type="journal article" date="2015" name="Nature">
        <title>Complex archaea that bridge the gap between prokaryotes and eukaryotes.</title>
        <authorList>
            <person name="Spang A."/>
            <person name="Saw J.H."/>
            <person name="Jorgensen S.L."/>
            <person name="Zaremba-Niedzwiedzka K."/>
            <person name="Martijn J."/>
            <person name="Lind A.E."/>
            <person name="van Eijk R."/>
            <person name="Schleper C."/>
            <person name="Guy L."/>
            <person name="Ettema T.J."/>
        </authorList>
    </citation>
    <scope>NUCLEOTIDE SEQUENCE</scope>
</reference>
<dbReference type="PANTHER" id="PTHR43498">
    <property type="entry name" value="FERREDOXIN:COB-COM HETERODISULFIDE REDUCTASE SUBUNIT A"/>
    <property type="match status" value="1"/>
</dbReference>
<keyword evidence="3" id="KW-0560">Oxidoreductase</keyword>
<keyword evidence="4" id="KW-0408">Iron</keyword>
<proteinExistence type="predicted"/>
<dbReference type="GO" id="GO:0046872">
    <property type="term" value="F:metal ion binding"/>
    <property type="evidence" value="ECO:0007669"/>
    <property type="project" value="UniProtKB-KW"/>
</dbReference>
<dbReference type="SUPFAM" id="SSF51905">
    <property type="entry name" value="FAD/NAD(P)-binding domain"/>
    <property type="match status" value="1"/>
</dbReference>
<evidence type="ECO:0000313" key="6">
    <source>
        <dbReference type="EMBL" id="KKO11096.1"/>
    </source>
</evidence>
<dbReference type="Gene3D" id="3.50.50.60">
    <property type="entry name" value="FAD/NAD(P)-binding domain"/>
    <property type="match status" value="1"/>
</dbReference>
<evidence type="ECO:0000256" key="1">
    <source>
        <dbReference type="ARBA" id="ARBA00022485"/>
    </source>
</evidence>
<evidence type="ECO:0008006" key="7">
    <source>
        <dbReference type="Google" id="ProtNLM"/>
    </source>
</evidence>
<dbReference type="InterPro" id="IPR036188">
    <property type="entry name" value="FAD/NAD-bd_sf"/>
</dbReference>
<protein>
    <recommendedName>
        <fullName evidence="7">FAD-dependent oxidoreductase 2 FAD binding domain-containing protein</fullName>
    </recommendedName>
</protein>
<evidence type="ECO:0000256" key="2">
    <source>
        <dbReference type="ARBA" id="ARBA00022723"/>
    </source>
</evidence>
<sequence>MKTYHEQAKDIPVARETDVVVVGGGPAGLAAAIASARGGARTTLVERFGYLGGAATASLMACINGFRNQVEPDATQVVRGIAEEIVLELKAIDGLGRSPYPQKAFPTEPGKLEYSYAIDTEAFKYITLKLCVDAGVDVLFHTYFCDAIVDNGQLGGVIVENKSGRQALLAKVVIDASGDGDVAARAGAPFWQTVGDEAPRLNDTLMYRIGFGESRPEGVWACDFGRTAVVWGPGVSEPINGADGDELSKGEIDTRLRVYEDLAKTKQGRPELADIRILETPPSLGIRQTRFIEGEYKLTAEDAIEGRRFDDVVAICGCPIIHFYGYRRYLEHEGYDIPYRCLVPKKIDNLLVAGRCISSGQEAYESHRAMVPIMAIGEAAGEAAALCCQSNVTPRDLDVGQLQDALIAHGAELRRQ</sequence>
<dbReference type="GO" id="GO:0016491">
    <property type="term" value="F:oxidoreductase activity"/>
    <property type="evidence" value="ECO:0007669"/>
    <property type="project" value="UniProtKB-KW"/>
</dbReference>
<evidence type="ECO:0000256" key="4">
    <source>
        <dbReference type="ARBA" id="ARBA00023004"/>
    </source>
</evidence>
<dbReference type="Pfam" id="PF12831">
    <property type="entry name" value="FAD_oxidored"/>
    <property type="match status" value="2"/>
</dbReference>
<comment type="caution">
    <text evidence="6">The sequence shown here is derived from an EMBL/GenBank/DDBJ whole genome shotgun (WGS) entry which is preliminary data.</text>
</comment>
<dbReference type="InterPro" id="IPR039650">
    <property type="entry name" value="HdrA-like"/>
</dbReference>
<keyword evidence="2" id="KW-0479">Metal-binding</keyword>
<dbReference type="AlphaFoldDB" id="A0A0F9W197"/>
<dbReference type="PANTHER" id="PTHR43498:SF1">
    <property type="entry name" value="COB--COM HETERODISULFIDE REDUCTASE IRON-SULFUR SUBUNIT A"/>
    <property type="match status" value="1"/>
</dbReference>
<dbReference type="GO" id="GO:0051539">
    <property type="term" value="F:4 iron, 4 sulfur cluster binding"/>
    <property type="evidence" value="ECO:0007669"/>
    <property type="project" value="UniProtKB-KW"/>
</dbReference>
<evidence type="ECO:0000256" key="3">
    <source>
        <dbReference type="ARBA" id="ARBA00023002"/>
    </source>
</evidence>
<dbReference type="EMBL" id="LAZR01000003">
    <property type="protein sequence ID" value="KKO11096.1"/>
    <property type="molecule type" value="Genomic_DNA"/>
</dbReference>
<name>A0A0F9W197_9ZZZZ</name>
<evidence type="ECO:0000256" key="5">
    <source>
        <dbReference type="ARBA" id="ARBA00023014"/>
    </source>
</evidence>
<keyword evidence="5" id="KW-0411">Iron-sulfur</keyword>
<dbReference type="PRINTS" id="PR00411">
    <property type="entry name" value="PNDRDTASEI"/>
</dbReference>
<gene>
    <name evidence="6" type="ORF">LCGC14_0015720</name>
</gene>
<keyword evidence="1" id="KW-0004">4Fe-4S</keyword>
<organism evidence="6">
    <name type="scientific">marine sediment metagenome</name>
    <dbReference type="NCBI Taxonomy" id="412755"/>
    <lineage>
        <taxon>unclassified sequences</taxon>
        <taxon>metagenomes</taxon>
        <taxon>ecological metagenomes</taxon>
    </lineage>
</organism>